<sequence length="107" mass="13029">VRPNLGLVVKCPRHIEEDRINLFLKRKWMWLNKQIRFFEKFKRIFYKREYISGESFLYLGRQYQLIVKQSNQDKVSLLKGKLMVFTNSSVSDGSHNKKLIEDWYKKI</sequence>
<name>A0A3B0VYB7_9ZZZZ</name>
<proteinExistence type="predicted"/>
<feature type="non-terminal residue" evidence="2">
    <location>
        <position position="1"/>
    </location>
</feature>
<evidence type="ECO:0000313" key="2">
    <source>
        <dbReference type="EMBL" id="VAW45350.1"/>
    </source>
</evidence>
<keyword evidence="2" id="KW-0378">Hydrolase</keyword>
<dbReference type="AlphaFoldDB" id="A0A3B0VYB7"/>
<accession>A0A3B0VYB7</accession>
<dbReference type="GO" id="GO:0016787">
    <property type="term" value="F:hydrolase activity"/>
    <property type="evidence" value="ECO:0007669"/>
    <property type="project" value="UniProtKB-KW"/>
</dbReference>
<dbReference type="EMBL" id="UOFC01000055">
    <property type="protein sequence ID" value="VAW45350.1"/>
    <property type="molecule type" value="Genomic_DNA"/>
</dbReference>
<gene>
    <name evidence="2" type="ORF">MNBD_GAMMA03-1826</name>
</gene>
<organism evidence="2">
    <name type="scientific">hydrothermal vent metagenome</name>
    <dbReference type="NCBI Taxonomy" id="652676"/>
    <lineage>
        <taxon>unclassified sequences</taxon>
        <taxon>metagenomes</taxon>
        <taxon>ecological metagenomes</taxon>
    </lineage>
</organism>
<reference evidence="2" key="1">
    <citation type="submission" date="2018-06" db="EMBL/GenBank/DDBJ databases">
        <authorList>
            <person name="Zhirakovskaya E."/>
        </authorList>
    </citation>
    <scope>NUCLEOTIDE SEQUENCE</scope>
</reference>
<dbReference type="InterPro" id="IPR002725">
    <property type="entry name" value="YgjP-like_metallopeptidase"/>
</dbReference>
<dbReference type="Pfam" id="PF01863">
    <property type="entry name" value="YgjP-like"/>
    <property type="match status" value="1"/>
</dbReference>
<protein>
    <submittedName>
        <fullName evidence="2">Predicted metal-dependent hydrolase</fullName>
    </submittedName>
</protein>
<feature type="domain" description="YgjP-like metallopeptidase" evidence="1">
    <location>
        <begin position="1"/>
        <end position="106"/>
    </location>
</feature>
<evidence type="ECO:0000259" key="1">
    <source>
        <dbReference type="Pfam" id="PF01863"/>
    </source>
</evidence>